<comment type="caution">
    <text evidence="3">The sequence shown here is derived from an EMBL/GenBank/DDBJ whole genome shotgun (WGS) entry which is preliminary data.</text>
</comment>
<evidence type="ECO:0000256" key="1">
    <source>
        <dbReference type="SAM" id="MobiDB-lite"/>
    </source>
</evidence>
<feature type="transmembrane region" description="Helical" evidence="2">
    <location>
        <begin position="27"/>
        <end position="47"/>
    </location>
</feature>
<reference evidence="3 4" key="1">
    <citation type="submission" date="2020-03" db="EMBL/GenBank/DDBJ databases">
        <title>Dissostichus mawsoni Genome sequencing and assembly.</title>
        <authorList>
            <person name="Park H."/>
        </authorList>
    </citation>
    <scope>NUCLEOTIDE SEQUENCE [LARGE SCALE GENOMIC DNA]</scope>
    <source>
        <strain evidence="3">DM0001</strain>
        <tissue evidence="3">Muscle</tissue>
    </source>
</reference>
<sequence length="131" mass="14416">MGGVDVSDALSRVLQRSPQTMKWYKTFFYPFLDIVVVNSFLLHKELYKMKSDPSRTKPQKTFREQLAAEMLEYAEGSAPPHHHHSHAGPSHGLQQSHGGGALPVEALTHVVSVGFGPVLVQNLSGSLARGR</sequence>
<name>A0A7J5ZH93_DISMA</name>
<evidence type="ECO:0000313" key="4">
    <source>
        <dbReference type="Proteomes" id="UP000518266"/>
    </source>
</evidence>
<organism evidence="3 4">
    <name type="scientific">Dissostichus mawsoni</name>
    <name type="common">Antarctic cod</name>
    <dbReference type="NCBI Taxonomy" id="36200"/>
    <lineage>
        <taxon>Eukaryota</taxon>
        <taxon>Metazoa</taxon>
        <taxon>Chordata</taxon>
        <taxon>Craniata</taxon>
        <taxon>Vertebrata</taxon>
        <taxon>Euteleostomi</taxon>
        <taxon>Actinopterygii</taxon>
        <taxon>Neopterygii</taxon>
        <taxon>Teleostei</taxon>
        <taxon>Neoteleostei</taxon>
        <taxon>Acanthomorphata</taxon>
        <taxon>Eupercaria</taxon>
        <taxon>Perciformes</taxon>
        <taxon>Notothenioidei</taxon>
        <taxon>Nototheniidae</taxon>
        <taxon>Dissostichus</taxon>
    </lineage>
</organism>
<dbReference type="EMBL" id="JAAKFY010000002">
    <property type="protein sequence ID" value="KAF3861155.1"/>
    <property type="molecule type" value="Genomic_DNA"/>
</dbReference>
<accession>A0A7J5ZH93</accession>
<dbReference type="PANTHER" id="PTHR46599">
    <property type="entry name" value="PIGGYBAC TRANSPOSABLE ELEMENT-DERIVED PROTEIN 4"/>
    <property type="match status" value="1"/>
</dbReference>
<evidence type="ECO:0000256" key="2">
    <source>
        <dbReference type="SAM" id="Phobius"/>
    </source>
</evidence>
<dbReference type="AlphaFoldDB" id="A0A7J5ZH93"/>
<evidence type="ECO:0008006" key="5">
    <source>
        <dbReference type="Google" id="ProtNLM"/>
    </source>
</evidence>
<dbReference type="Proteomes" id="UP000518266">
    <property type="component" value="Unassembled WGS sequence"/>
</dbReference>
<keyword evidence="2" id="KW-0812">Transmembrane</keyword>
<gene>
    <name evidence="3" type="ORF">F7725_001410</name>
</gene>
<keyword evidence="2" id="KW-1133">Transmembrane helix</keyword>
<evidence type="ECO:0000313" key="3">
    <source>
        <dbReference type="EMBL" id="KAF3861155.1"/>
    </source>
</evidence>
<proteinExistence type="predicted"/>
<dbReference type="PANTHER" id="PTHR46599:SF3">
    <property type="entry name" value="PIGGYBAC TRANSPOSABLE ELEMENT-DERIVED PROTEIN 4"/>
    <property type="match status" value="1"/>
</dbReference>
<dbReference type="OrthoDB" id="118105at2759"/>
<feature type="region of interest" description="Disordered" evidence="1">
    <location>
        <begin position="74"/>
        <end position="99"/>
    </location>
</feature>
<keyword evidence="2" id="KW-0472">Membrane</keyword>
<keyword evidence="4" id="KW-1185">Reference proteome</keyword>
<protein>
    <recommendedName>
        <fullName evidence="5">PiggyBac transposable element-derived protein domain-containing protein</fullName>
    </recommendedName>
</protein>